<dbReference type="SUPFAM" id="SSF53807">
    <property type="entry name" value="Helical backbone' metal receptor"/>
    <property type="match status" value="1"/>
</dbReference>
<keyword evidence="9" id="KW-0408">Iron</keyword>
<keyword evidence="7" id="KW-0479">Metal-binding</keyword>
<keyword evidence="5" id="KW-1003">Cell membrane</keyword>
<name>A0A0R1KXD8_9LACO</name>
<evidence type="ECO:0000256" key="12">
    <source>
        <dbReference type="ARBA" id="ARBA00023288"/>
    </source>
</evidence>
<evidence type="ECO:0000256" key="14">
    <source>
        <dbReference type="ARBA" id="ARBA00031463"/>
    </source>
</evidence>
<protein>
    <recommendedName>
        <fullName evidence="3">High-affinity heme uptake system protein IsdE</fullName>
    </recommendedName>
    <alternativeName>
        <fullName evidence="14">Iron-regulated surface determinant protein E</fullName>
    </alternativeName>
    <alternativeName>
        <fullName evidence="13">Staphylococcal iron-regulated protein F</fullName>
    </alternativeName>
</protein>
<evidence type="ECO:0000256" key="4">
    <source>
        <dbReference type="ARBA" id="ARBA00022448"/>
    </source>
</evidence>
<reference evidence="16 17" key="1">
    <citation type="journal article" date="2015" name="Genome Announc.">
        <title>Expanding the biotechnology potential of lactobacilli through comparative genomics of 213 strains and associated genera.</title>
        <authorList>
            <person name="Sun Z."/>
            <person name="Harris H.M."/>
            <person name="McCann A."/>
            <person name="Guo C."/>
            <person name="Argimon S."/>
            <person name="Zhang W."/>
            <person name="Yang X."/>
            <person name="Jeffery I.B."/>
            <person name="Cooney J.C."/>
            <person name="Kagawa T.F."/>
            <person name="Liu W."/>
            <person name="Song Y."/>
            <person name="Salvetti E."/>
            <person name="Wrobel A."/>
            <person name="Rasinkangas P."/>
            <person name="Parkhill J."/>
            <person name="Rea M.C."/>
            <person name="O'Sullivan O."/>
            <person name="Ritari J."/>
            <person name="Douillard F.P."/>
            <person name="Paul Ross R."/>
            <person name="Yang R."/>
            <person name="Briner A.E."/>
            <person name="Felis G.E."/>
            <person name="de Vos W.M."/>
            <person name="Barrangou R."/>
            <person name="Klaenhammer T.R."/>
            <person name="Caufield P.W."/>
            <person name="Cui Y."/>
            <person name="Zhang H."/>
            <person name="O'Toole P.W."/>
        </authorList>
    </citation>
    <scope>NUCLEOTIDE SEQUENCE [LARGE SCALE GENOMIC DNA]</scope>
    <source>
        <strain evidence="16 17">DSM 19904</strain>
    </source>
</reference>
<sequence>MKGSRKIALIVLSIILVVGGLAGLFMSHIGASNHQKKARIVATTFAVVQIADKLKLPLVGVPTTQNKIPTRYAHAAKVGNPMNPSVEKIASLKPTAVYSVTTLQDQFGKAFKQRHIEPHFLDLTSVAKLKQTIGSMGQKYDRVTEAKAAVGEINQAESQVKKVAKKHAQKPRVLILMGLPGASYMIATNQSYVGDLVAIAGGRNVFASKSQEFISPNDEAIKKARPQVILRLAHALPNIVIPQFKSEFKSDPIWKTTPAVKSHRVYDLTEPNFDATANMKASTALKIVSNWLYPKEGSSAH</sequence>
<dbReference type="NCBIfam" id="TIGR03659">
    <property type="entry name" value="IsdE"/>
    <property type="match status" value="1"/>
</dbReference>
<keyword evidence="8" id="KW-0732">Signal</keyword>
<dbReference type="InterPro" id="IPR002491">
    <property type="entry name" value="ABC_transptr_periplasmic_BD"/>
</dbReference>
<comment type="cofactor">
    <cofactor evidence="1">
        <name>heme b</name>
        <dbReference type="ChEBI" id="CHEBI:60344"/>
    </cofactor>
</comment>
<comment type="similarity">
    <text evidence="2">Belongs to the bacterial solute-binding protein 8 family.</text>
</comment>
<dbReference type="GO" id="GO:0020037">
    <property type="term" value="F:heme binding"/>
    <property type="evidence" value="ECO:0007669"/>
    <property type="project" value="InterPro"/>
</dbReference>
<evidence type="ECO:0000259" key="15">
    <source>
        <dbReference type="PROSITE" id="PS50983"/>
    </source>
</evidence>
<evidence type="ECO:0000313" key="16">
    <source>
        <dbReference type="EMBL" id="KRK88085.1"/>
    </source>
</evidence>
<evidence type="ECO:0000256" key="11">
    <source>
        <dbReference type="ARBA" id="ARBA00023139"/>
    </source>
</evidence>
<evidence type="ECO:0000256" key="3">
    <source>
        <dbReference type="ARBA" id="ARBA00015862"/>
    </source>
</evidence>
<keyword evidence="12" id="KW-0449">Lipoprotein</keyword>
<dbReference type="GO" id="GO:0016020">
    <property type="term" value="C:membrane"/>
    <property type="evidence" value="ECO:0007669"/>
    <property type="project" value="InterPro"/>
</dbReference>
<evidence type="ECO:0000256" key="9">
    <source>
        <dbReference type="ARBA" id="ARBA00023004"/>
    </source>
</evidence>
<organism evidence="16 17">
    <name type="scientific">Lentilactobacillus sunkii DSM 19904</name>
    <dbReference type="NCBI Taxonomy" id="1423808"/>
    <lineage>
        <taxon>Bacteria</taxon>
        <taxon>Bacillati</taxon>
        <taxon>Bacillota</taxon>
        <taxon>Bacilli</taxon>
        <taxon>Lactobacillales</taxon>
        <taxon>Lactobacillaceae</taxon>
        <taxon>Lentilactobacillus</taxon>
    </lineage>
</organism>
<keyword evidence="17" id="KW-1185">Reference proteome</keyword>
<evidence type="ECO:0000256" key="5">
    <source>
        <dbReference type="ARBA" id="ARBA00022475"/>
    </source>
</evidence>
<evidence type="ECO:0000256" key="1">
    <source>
        <dbReference type="ARBA" id="ARBA00001970"/>
    </source>
</evidence>
<dbReference type="InterPro" id="IPR050902">
    <property type="entry name" value="ABC_Transporter_SBP"/>
</dbReference>
<evidence type="ECO:0000256" key="6">
    <source>
        <dbReference type="ARBA" id="ARBA00022617"/>
    </source>
</evidence>
<evidence type="ECO:0000256" key="8">
    <source>
        <dbReference type="ARBA" id="ARBA00022729"/>
    </source>
</evidence>
<dbReference type="PANTHER" id="PTHR30535">
    <property type="entry name" value="VITAMIN B12-BINDING PROTEIN"/>
    <property type="match status" value="1"/>
</dbReference>
<dbReference type="EMBL" id="AZEA01000012">
    <property type="protein sequence ID" value="KRK88085.1"/>
    <property type="molecule type" value="Genomic_DNA"/>
</dbReference>
<evidence type="ECO:0000256" key="7">
    <source>
        <dbReference type="ARBA" id="ARBA00022723"/>
    </source>
</evidence>
<dbReference type="AlphaFoldDB" id="A0A0R1KXD8"/>
<keyword evidence="11" id="KW-0564">Palmitate</keyword>
<dbReference type="GO" id="GO:0015886">
    <property type="term" value="P:heme transport"/>
    <property type="evidence" value="ECO:0007669"/>
    <property type="project" value="InterPro"/>
</dbReference>
<dbReference type="InterPro" id="IPR019957">
    <property type="entry name" value="ABC_transptr_haem-bd_IsdE"/>
</dbReference>
<dbReference type="OrthoDB" id="66025at2"/>
<gene>
    <name evidence="16" type="ORF">FD17_GL000563</name>
</gene>
<evidence type="ECO:0000256" key="10">
    <source>
        <dbReference type="ARBA" id="ARBA00023136"/>
    </source>
</evidence>
<evidence type="ECO:0000256" key="13">
    <source>
        <dbReference type="ARBA" id="ARBA00031148"/>
    </source>
</evidence>
<dbReference type="PATRIC" id="fig|1423808.3.peg.570"/>
<keyword evidence="6" id="KW-0349">Heme</keyword>
<dbReference type="GO" id="GO:0046872">
    <property type="term" value="F:metal ion binding"/>
    <property type="evidence" value="ECO:0007669"/>
    <property type="project" value="UniProtKB-KW"/>
</dbReference>
<keyword evidence="4" id="KW-0813">Transport</keyword>
<evidence type="ECO:0000313" key="17">
    <source>
        <dbReference type="Proteomes" id="UP000051581"/>
    </source>
</evidence>
<dbReference type="RefSeq" id="WP_057825379.1">
    <property type="nucleotide sequence ID" value="NZ_AZEA01000012.1"/>
</dbReference>
<dbReference type="Pfam" id="PF01497">
    <property type="entry name" value="Peripla_BP_2"/>
    <property type="match status" value="1"/>
</dbReference>
<comment type="caution">
    <text evidence="16">The sequence shown here is derived from an EMBL/GenBank/DDBJ whole genome shotgun (WGS) entry which is preliminary data.</text>
</comment>
<dbReference type="GO" id="GO:0071281">
    <property type="term" value="P:cellular response to iron ion"/>
    <property type="evidence" value="ECO:0007669"/>
    <property type="project" value="TreeGrafter"/>
</dbReference>
<dbReference type="Gene3D" id="3.40.50.1980">
    <property type="entry name" value="Nitrogenase molybdenum iron protein domain"/>
    <property type="match status" value="2"/>
</dbReference>
<accession>A0A0R1KXD8</accession>
<dbReference type="PANTHER" id="PTHR30535:SF36">
    <property type="entry name" value="HIGH-AFFINITY HEME UPTAKE SYSTEM PROTEIN ISDE"/>
    <property type="match status" value="1"/>
</dbReference>
<dbReference type="PROSITE" id="PS50983">
    <property type="entry name" value="FE_B12_PBP"/>
    <property type="match status" value="1"/>
</dbReference>
<keyword evidence="10" id="KW-0472">Membrane</keyword>
<evidence type="ECO:0000256" key="2">
    <source>
        <dbReference type="ARBA" id="ARBA00008814"/>
    </source>
</evidence>
<dbReference type="Proteomes" id="UP000051581">
    <property type="component" value="Unassembled WGS sequence"/>
</dbReference>
<proteinExistence type="inferred from homology"/>
<feature type="domain" description="Fe/B12 periplasmic-binding" evidence="15">
    <location>
        <begin position="39"/>
        <end position="296"/>
    </location>
</feature>